<feature type="region of interest" description="Disordered" evidence="1">
    <location>
        <begin position="1"/>
        <end position="41"/>
    </location>
</feature>
<keyword evidence="2" id="KW-0812">Transmembrane</keyword>
<sequence>MPKNKKKSPGRPKKEFISHKPKTKIKSWPGRPRKDQKYSTPTNQVSPAVVWFVAKSVDESKKKDLIILVLFFLSFILFVVSLYYTFIRDKKTENLSLSEISEIANIDTGNIDYTTSQQPETWNLFAEADLLPSTWSVQPTVAVESTVQNLTAEQQTIIDFYQAINAIDTTTVRAMADTHLKDWNVFQTYYSNNRLSKFSAIIVDPKIVVTNIQEEPTTSTNPNVKNFSYTLEYMLASNQQKITEERSTVLIKKGEDWKIGQLMCVTKGCSTMPFFNPDKYR</sequence>
<reference evidence="3" key="1">
    <citation type="journal article" date="2012" name="Science">
        <title>Fermentation, hydrogen, and sulfur metabolism in multiple uncultivated bacterial phyla.</title>
        <authorList>
            <person name="Wrighton K.C."/>
            <person name="Thomas B.C."/>
            <person name="Sharon I."/>
            <person name="Miller C.S."/>
            <person name="Castelle C.J."/>
            <person name="VerBerkmoes N.C."/>
            <person name="Wilkins M.J."/>
            <person name="Hettich R.L."/>
            <person name="Lipton M.S."/>
            <person name="Williams K.H."/>
            <person name="Long P.E."/>
            <person name="Banfield J.F."/>
        </authorList>
    </citation>
    <scope>NUCLEOTIDE SEQUENCE [LARGE SCALE GENOMIC DNA]</scope>
</reference>
<feature type="compositionally biased region" description="Basic residues" evidence="1">
    <location>
        <begin position="1"/>
        <end position="11"/>
    </location>
</feature>
<evidence type="ECO:0000256" key="2">
    <source>
        <dbReference type="SAM" id="Phobius"/>
    </source>
</evidence>
<name>K1YIC1_9BACT</name>
<gene>
    <name evidence="3" type="ORF">ACD_80C00118G0008</name>
</gene>
<protein>
    <submittedName>
        <fullName evidence="3">Uncharacterized protein</fullName>
    </submittedName>
</protein>
<keyword evidence="2" id="KW-0472">Membrane</keyword>
<organism evidence="3">
    <name type="scientific">uncultured bacterium</name>
    <name type="common">gcode 4</name>
    <dbReference type="NCBI Taxonomy" id="1234023"/>
    <lineage>
        <taxon>Bacteria</taxon>
        <taxon>environmental samples</taxon>
    </lineage>
</organism>
<accession>K1YIC1</accession>
<comment type="caution">
    <text evidence="3">The sequence shown here is derived from an EMBL/GenBank/DDBJ whole genome shotgun (WGS) entry which is preliminary data.</text>
</comment>
<evidence type="ECO:0000256" key="1">
    <source>
        <dbReference type="SAM" id="MobiDB-lite"/>
    </source>
</evidence>
<dbReference type="EMBL" id="AMFJ01036125">
    <property type="protein sequence ID" value="EKD25099.1"/>
    <property type="molecule type" value="Genomic_DNA"/>
</dbReference>
<dbReference type="AlphaFoldDB" id="K1YIC1"/>
<evidence type="ECO:0000313" key="3">
    <source>
        <dbReference type="EMBL" id="EKD25099.1"/>
    </source>
</evidence>
<proteinExistence type="predicted"/>
<keyword evidence="2" id="KW-1133">Transmembrane helix</keyword>
<feature type="transmembrane region" description="Helical" evidence="2">
    <location>
        <begin position="65"/>
        <end position="86"/>
    </location>
</feature>